<reference evidence="5 6" key="1">
    <citation type="submission" date="2016-10" db="EMBL/GenBank/DDBJ databases">
        <authorList>
            <person name="Varghese N."/>
            <person name="Submissions S."/>
        </authorList>
    </citation>
    <scope>NUCLEOTIDE SEQUENCE [LARGE SCALE GENOMIC DNA]</scope>
    <source>
        <strain evidence="5 6">DSM 17833</strain>
    </source>
</reference>
<sequence>MKKLFVCLAMLLLAPLTQAATEPRTVDLLVLYTKEAQALPNGRDIYARIASYIEFANNAFKKSNVNLRLRLVNRQLLNWASYPTISGKDLSAFAADPRVQQLRETYGADVVQLISRTQVGQGYGVCGIGYVLSGPKNSGTFQNGAWASAYGITGVDCSLSTMAHEIGHNLGLRHSYEQDQTEGYYTYLARGIHQGTYEWGRGYGVQGRFATIMAYPQAFNASVQAPLFSTPALADSTCANQACGRASYADSARALNDMAAHIAALRPTKVPETVNPTSTPTKPTTPTTPTAPTTPAPPVAPPVTAWCAKPALTSLVTNGEFRTLDGWKTLLNVAKLSQLNVGKTCRDDALQFDLPAGRDDMLATSVGALKVGATYRLKAKVMLKGANVRGNVYLGMVHEENAGISYSSANGVIKSVTSSEFTPIDMTFTYQPPPTVIRNTYLGLLSVNRLGVLLDEVQLSEVTPTTAVKPVTPAAFSWTFDSAIGEWTGFYGSNRLTALAKTGKSLEVYARKADGTGASLLLAGKVQPGLSYRFSADVMVSRTASVAALSYAYLYLEDTSGKARTLSLGVVNTKGGVWSKLQQTFQVPAGAYRRMELLVLGTRPDQSLYLDNISLNRL</sequence>
<feature type="domain" description="CBM-cenC" evidence="4">
    <location>
        <begin position="478"/>
        <end position="597"/>
    </location>
</feature>
<dbReference type="Pfam" id="PF02018">
    <property type="entry name" value="CBM_4_9"/>
    <property type="match status" value="1"/>
</dbReference>
<dbReference type="AlphaFoldDB" id="A0AB37Z417"/>
<organism evidence="5 6">
    <name type="scientific">Pseudomonas peli</name>
    <dbReference type="NCBI Taxonomy" id="592361"/>
    <lineage>
        <taxon>Bacteria</taxon>
        <taxon>Pseudomonadati</taxon>
        <taxon>Pseudomonadota</taxon>
        <taxon>Gammaproteobacteria</taxon>
        <taxon>Pseudomonadales</taxon>
        <taxon>Pseudomonadaceae</taxon>
        <taxon>Pseudomonas</taxon>
    </lineage>
</organism>
<dbReference type="EMBL" id="FMTL01000001">
    <property type="protein sequence ID" value="SCW39955.1"/>
    <property type="molecule type" value="Genomic_DNA"/>
</dbReference>
<evidence type="ECO:0000256" key="1">
    <source>
        <dbReference type="ARBA" id="ARBA00022801"/>
    </source>
</evidence>
<proteinExistence type="predicted"/>
<evidence type="ECO:0000259" key="4">
    <source>
        <dbReference type="Pfam" id="PF02018"/>
    </source>
</evidence>
<name>A0AB37Z417_9PSED</name>
<dbReference type="SUPFAM" id="SSF55486">
    <property type="entry name" value="Metalloproteases ('zincins'), catalytic domain"/>
    <property type="match status" value="1"/>
</dbReference>
<keyword evidence="6" id="KW-1185">Reference proteome</keyword>
<protein>
    <submittedName>
        <fullName evidence="5">Peptidyl-Asp metalloendopeptidase Metallo peptidase. MEROPS family M72</fullName>
    </submittedName>
</protein>
<keyword evidence="1" id="KW-0378">Hydrolase</keyword>
<dbReference type="InterPro" id="IPR024079">
    <property type="entry name" value="MetalloPept_cat_dom_sf"/>
</dbReference>
<dbReference type="Gene3D" id="3.40.390.10">
    <property type="entry name" value="Collagenase (Catalytic Domain)"/>
    <property type="match status" value="1"/>
</dbReference>
<dbReference type="InterPro" id="IPR008979">
    <property type="entry name" value="Galactose-bd-like_sf"/>
</dbReference>
<evidence type="ECO:0000313" key="5">
    <source>
        <dbReference type="EMBL" id="SCW39955.1"/>
    </source>
</evidence>
<evidence type="ECO:0000313" key="6">
    <source>
        <dbReference type="Proteomes" id="UP000242418"/>
    </source>
</evidence>
<dbReference type="GO" id="GO:0008237">
    <property type="term" value="F:metallopeptidase activity"/>
    <property type="evidence" value="ECO:0007669"/>
    <property type="project" value="InterPro"/>
</dbReference>
<dbReference type="Pfam" id="PF13582">
    <property type="entry name" value="Reprolysin_3"/>
    <property type="match status" value="1"/>
</dbReference>
<dbReference type="SUPFAM" id="SSF49785">
    <property type="entry name" value="Galactose-binding domain-like"/>
    <property type="match status" value="1"/>
</dbReference>
<evidence type="ECO:0000256" key="2">
    <source>
        <dbReference type="SAM" id="MobiDB-lite"/>
    </source>
</evidence>
<comment type="caution">
    <text evidence="5">The sequence shown here is derived from an EMBL/GenBank/DDBJ whole genome shotgun (WGS) entry which is preliminary data.</text>
</comment>
<dbReference type="Gene3D" id="2.60.120.260">
    <property type="entry name" value="Galactose-binding domain-like"/>
    <property type="match status" value="2"/>
</dbReference>
<keyword evidence="3" id="KW-0732">Signal</keyword>
<feature type="signal peptide" evidence="3">
    <location>
        <begin position="1"/>
        <end position="19"/>
    </location>
</feature>
<evidence type="ECO:0000256" key="3">
    <source>
        <dbReference type="SAM" id="SignalP"/>
    </source>
</evidence>
<accession>A0AB37Z417</accession>
<dbReference type="InterPro" id="IPR003305">
    <property type="entry name" value="CenC_carb-bd"/>
</dbReference>
<feature type="compositionally biased region" description="Low complexity" evidence="2">
    <location>
        <begin position="276"/>
        <end position="291"/>
    </location>
</feature>
<dbReference type="GO" id="GO:0016798">
    <property type="term" value="F:hydrolase activity, acting on glycosyl bonds"/>
    <property type="evidence" value="ECO:0007669"/>
    <property type="project" value="InterPro"/>
</dbReference>
<dbReference type="Proteomes" id="UP000242418">
    <property type="component" value="Unassembled WGS sequence"/>
</dbReference>
<dbReference type="RefSeq" id="WP_090248824.1">
    <property type="nucleotide sequence ID" value="NZ_FMTL01000001.1"/>
</dbReference>
<feature type="chain" id="PRO_5044312011" evidence="3">
    <location>
        <begin position="20"/>
        <end position="618"/>
    </location>
</feature>
<feature type="region of interest" description="Disordered" evidence="2">
    <location>
        <begin position="271"/>
        <end position="298"/>
    </location>
</feature>
<gene>
    <name evidence="5" type="ORF">SAMN05216370_0944</name>
</gene>